<dbReference type="Gene3D" id="3.40.50.300">
    <property type="entry name" value="P-loop containing nucleotide triphosphate hydrolases"/>
    <property type="match status" value="1"/>
</dbReference>
<dbReference type="SUPFAM" id="SSF52540">
    <property type="entry name" value="P-loop containing nucleoside triphosphate hydrolases"/>
    <property type="match status" value="1"/>
</dbReference>
<evidence type="ECO:0000256" key="2">
    <source>
        <dbReference type="ARBA" id="ARBA00022741"/>
    </source>
</evidence>
<proteinExistence type="inferred from homology"/>
<evidence type="ECO:0000313" key="7">
    <source>
        <dbReference type="EMBL" id="HEA86522.1"/>
    </source>
</evidence>
<dbReference type="PANTHER" id="PTHR43087">
    <property type="entry name" value="LYSINE/ARGININE/ORNITHINE TRANSPORT SYSTEM KINASE"/>
    <property type="match status" value="1"/>
</dbReference>
<evidence type="ECO:0000259" key="6">
    <source>
        <dbReference type="SMART" id="SM00382"/>
    </source>
</evidence>
<dbReference type="PANTHER" id="PTHR43087:SF1">
    <property type="entry name" value="LAO_AO TRANSPORT SYSTEM ATPASE"/>
    <property type="match status" value="1"/>
</dbReference>
<dbReference type="InterPro" id="IPR005129">
    <property type="entry name" value="GTPase_ArgK"/>
</dbReference>
<dbReference type="SMART" id="SM00382">
    <property type="entry name" value="AAA"/>
    <property type="match status" value="1"/>
</dbReference>
<keyword evidence="2" id="KW-0547">Nucleotide-binding</keyword>
<dbReference type="NCBIfam" id="TIGR00750">
    <property type="entry name" value="lao"/>
    <property type="match status" value="1"/>
</dbReference>
<dbReference type="GO" id="GO:0003924">
    <property type="term" value="F:GTPase activity"/>
    <property type="evidence" value="ECO:0007669"/>
    <property type="project" value="InterPro"/>
</dbReference>
<name>A0A7C3IY22_UNCW3</name>
<evidence type="ECO:0000256" key="5">
    <source>
        <dbReference type="ARBA" id="ARBA00023186"/>
    </source>
</evidence>
<sequence length="319" mass="35740">MESTVEELLRRFARGDRRACGQVISLVEDEAAEAKPILNKLYPLMGRAYRVGVTGPPGAGKSTLVEKLARHLREYDYRVGIVAVDPSSPFSGGAVLGDRVRMAALFTDPGVYIRSMATRGSLGGLARRTREVCDILDAFGCDYILIETVGVGQMELDIAEAADSTVVVLVPESGDSIQALKAGLMEIGEIFCVNKCDREGADRMVLEIQTMLELRPKNDSWIPPVVKTAAISGLGIEELYERISAHRRYLETSSILEERRRRAVRTEIERRLSEKLQSWLWRRDGFKERVEELVEAVMTRRVSPYEAVDLLFKERGFDE</sequence>
<dbReference type="EMBL" id="DSTU01000006">
    <property type="protein sequence ID" value="HFJ53962.1"/>
    <property type="molecule type" value="Genomic_DNA"/>
</dbReference>
<feature type="domain" description="AAA+ ATPase" evidence="6">
    <location>
        <begin position="47"/>
        <end position="218"/>
    </location>
</feature>
<evidence type="ECO:0000256" key="4">
    <source>
        <dbReference type="ARBA" id="ARBA00023134"/>
    </source>
</evidence>
<evidence type="ECO:0000313" key="8">
    <source>
        <dbReference type="EMBL" id="HFJ53962.1"/>
    </source>
</evidence>
<comment type="caution">
    <text evidence="8">The sequence shown here is derived from an EMBL/GenBank/DDBJ whole genome shotgun (WGS) entry which is preliminary data.</text>
</comment>
<reference evidence="8" key="1">
    <citation type="journal article" date="2020" name="mSystems">
        <title>Genome- and Community-Level Interaction Insights into Carbon Utilization and Element Cycling Functions of Hydrothermarchaeota in Hydrothermal Sediment.</title>
        <authorList>
            <person name="Zhou Z."/>
            <person name="Liu Y."/>
            <person name="Xu W."/>
            <person name="Pan J."/>
            <person name="Luo Z.H."/>
            <person name="Li M."/>
        </authorList>
    </citation>
    <scope>NUCLEOTIDE SEQUENCE [LARGE SCALE GENOMIC DNA]</scope>
    <source>
        <strain evidence="7">SpSt-265</strain>
        <strain evidence="8">SpSt-465</strain>
    </source>
</reference>
<dbReference type="InterPro" id="IPR003593">
    <property type="entry name" value="AAA+_ATPase"/>
</dbReference>
<dbReference type="GO" id="GO:0005525">
    <property type="term" value="F:GTP binding"/>
    <property type="evidence" value="ECO:0007669"/>
    <property type="project" value="UniProtKB-KW"/>
</dbReference>
<dbReference type="EMBL" id="DSLG01000002">
    <property type="protein sequence ID" value="HEA86522.1"/>
    <property type="molecule type" value="Genomic_DNA"/>
</dbReference>
<accession>A0A7C3IY22</accession>
<gene>
    <name evidence="8" type="primary">meaB</name>
    <name evidence="7" type="ORF">ENP94_00745</name>
    <name evidence="8" type="ORF">ENS16_04650</name>
</gene>
<dbReference type="InterPro" id="IPR052040">
    <property type="entry name" value="GTPase/Isobutyryl-CoA_mutase"/>
</dbReference>
<dbReference type="AlphaFoldDB" id="A0A7C3IY22"/>
<organism evidence="8">
    <name type="scientific">candidate division WOR-3 bacterium</name>
    <dbReference type="NCBI Taxonomy" id="2052148"/>
    <lineage>
        <taxon>Bacteria</taxon>
        <taxon>Bacteria division WOR-3</taxon>
    </lineage>
</organism>
<keyword evidence="3" id="KW-0378">Hydrolase</keyword>
<dbReference type="CDD" id="cd03114">
    <property type="entry name" value="MMAA-like"/>
    <property type="match status" value="1"/>
</dbReference>
<comment type="similarity">
    <text evidence="1">Belongs to the SIMIBI class G3E GTPase family. ArgK/MeaB subfamily.</text>
</comment>
<dbReference type="Pfam" id="PF03308">
    <property type="entry name" value="MeaB"/>
    <property type="match status" value="1"/>
</dbReference>
<protein>
    <submittedName>
        <fullName evidence="8">Methylmalonyl Co-A mutase-associated GTPase MeaB</fullName>
    </submittedName>
</protein>
<keyword evidence="4" id="KW-0342">GTP-binding</keyword>
<keyword evidence="5" id="KW-0143">Chaperone</keyword>
<evidence type="ECO:0000256" key="1">
    <source>
        <dbReference type="ARBA" id="ARBA00009625"/>
    </source>
</evidence>
<dbReference type="InterPro" id="IPR027417">
    <property type="entry name" value="P-loop_NTPase"/>
</dbReference>
<evidence type="ECO:0000256" key="3">
    <source>
        <dbReference type="ARBA" id="ARBA00022801"/>
    </source>
</evidence>